<dbReference type="RefSeq" id="XP_048331901.1">
    <property type="nucleotide sequence ID" value="XM_048475944.2"/>
</dbReference>
<dbReference type="Gene3D" id="3.40.525.10">
    <property type="entry name" value="CRAL-TRIO lipid binding domain"/>
    <property type="match status" value="1"/>
</dbReference>
<dbReference type="PANTHER" id="PTHR48411:SF1">
    <property type="entry name" value="OS01G0948300 PROTEIN"/>
    <property type="match status" value="1"/>
</dbReference>
<feature type="domain" description="CRAL-TRIO" evidence="1">
    <location>
        <begin position="18"/>
        <end position="167"/>
    </location>
</feature>
<evidence type="ECO:0000259" key="1">
    <source>
        <dbReference type="SMART" id="SM00516"/>
    </source>
</evidence>
<dbReference type="Proteomes" id="UP001652623">
    <property type="component" value="Chromosome 5"/>
</dbReference>
<dbReference type="InterPro" id="IPR001251">
    <property type="entry name" value="CRAL-TRIO_dom"/>
</dbReference>
<keyword evidence="2" id="KW-1185">Reference proteome</keyword>
<dbReference type="SMART" id="SM00516">
    <property type="entry name" value="SEC14"/>
    <property type="match status" value="1"/>
</dbReference>
<accession>A0A6P6FTU8</accession>
<dbReference type="KEGG" id="zju:107422710"/>
<evidence type="ECO:0000313" key="3">
    <source>
        <dbReference type="RefSeq" id="XP_048331901.1"/>
    </source>
</evidence>
<gene>
    <name evidence="3" type="primary">LOC107422710</name>
</gene>
<dbReference type="InterPro" id="IPR036865">
    <property type="entry name" value="CRAL-TRIO_dom_sf"/>
</dbReference>
<dbReference type="SUPFAM" id="SSF52087">
    <property type="entry name" value="CRAL/TRIO domain"/>
    <property type="match status" value="1"/>
</dbReference>
<evidence type="ECO:0000313" key="2">
    <source>
        <dbReference type="Proteomes" id="UP001652623"/>
    </source>
</evidence>
<dbReference type="AlphaFoldDB" id="A0A6P6FTU8"/>
<reference evidence="3" key="1">
    <citation type="submission" date="2025-08" db="UniProtKB">
        <authorList>
            <consortium name="RefSeq"/>
        </authorList>
    </citation>
    <scope>IDENTIFICATION</scope>
    <source>
        <tissue evidence="3">Seedling</tissue>
    </source>
</reference>
<name>A0A6P6FTU8_ZIZJJ</name>
<proteinExistence type="predicted"/>
<dbReference type="PANTHER" id="PTHR48411">
    <property type="entry name" value="OS01G0948300 PROTEIN"/>
    <property type="match status" value="1"/>
</dbReference>
<organism evidence="2 3">
    <name type="scientific">Ziziphus jujuba</name>
    <name type="common">Chinese jujube</name>
    <name type="synonym">Ziziphus sativa</name>
    <dbReference type="NCBI Taxonomy" id="326968"/>
    <lineage>
        <taxon>Eukaryota</taxon>
        <taxon>Viridiplantae</taxon>
        <taxon>Streptophyta</taxon>
        <taxon>Embryophyta</taxon>
        <taxon>Tracheophyta</taxon>
        <taxon>Spermatophyta</taxon>
        <taxon>Magnoliopsida</taxon>
        <taxon>eudicotyledons</taxon>
        <taxon>Gunneridae</taxon>
        <taxon>Pentapetalae</taxon>
        <taxon>rosids</taxon>
        <taxon>fabids</taxon>
        <taxon>Rosales</taxon>
        <taxon>Rhamnaceae</taxon>
        <taxon>Paliureae</taxon>
        <taxon>Ziziphus</taxon>
    </lineage>
</organism>
<protein>
    <submittedName>
        <fullName evidence="3">Uncharacterized protein LOC107422710</fullName>
    </submittedName>
</protein>
<dbReference type="Pfam" id="PF13716">
    <property type="entry name" value="CRAL_TRIO_2"/>
    <property type="match status" value="1"/>
</dbReference>
<dbReference type="GeneID" id="107422710"/>
<sequence length="208" mass="24345">MSHSPSSSTLSLSEQQNVIEKQQVFKIQGRDKHGHNVLHIVGRFFPSRLVSSKALNKFLEERIFVELGEKPFSVVYFHTGVQRSENFPGISLLRTIYEAFPVNAKDHLEALYFVHPGIQARLFLAAFGRLLFSAGLYKKLKYVNRLEFLWDHVRRNEMEIPAHVYDHDEELEYRPIMDYGIESDHPRVYGEPLEYYYPVSMYSMRCIA</sequence>